<dbReference type="PANTHER" id="PTHR22762:SF131">
    <property type="entry name" value="GLYCOSIDE HYDROLASE FAMILY 31 N-TERMINAL DOMAIN-CONTAINING PROTEIN"/>
    <property type="match status" value="1"/>
</dbReference>
<dbReference type="SMART" id="SM00018">
    <property type="entry name" value="PD"/>
    <property type="match status" value="1"/>
</dbReference>
<evidence type="ECO:0000256" key="7">
    <source>
        <dbReference type="PROSITE-ProRule" id="PRU00779"/>
    </source>
</evidence>
<evidence type="ECO:0000256" key="6">
    <source>
        <dbReference type="ARBA" id="ARBA00023295"/>
    </source>
</evidence>
<dbReference type="InterPro" id="IPR011013">
    <property type="entry name" value="Gal_mutarotase_sf_dom"/>
</dbReference>
<protein>
    <recommendedName>
        <fullName evidence="10">P-type domain-containing protein</fullName>
    </recommendedName>
</protein>
<evidence type="ECO:0000313" key="12">
    <source>
        <dbReference type="Proteomes" id="UP001497472"/>
    </source>
</evidence>
<organism evidence="11 12">
    <name type="scientific">Leptosia nina</name>
    <dbReference type="NCBI Taxonomy" id="320188"/>
    <lineage>
        <taxon>Eukaryota</taxon>
        <taxon>Metazoa</taxon>
        <taxon>Ecdysozoa</taxon>
        <taxon>Arthropoda</taxon>
        <taxon>Hexapoda</taxon>
        <taxon>Insecta</taxon>
        <taxon>Pterygota</taxon>
        <taxon>Neoptera</taxon>
        <taxon>Endopterygota</taxon>
        <taxon>Lepidoptera</taxon>
        <taxon>Glossata</taxon>
        <taxon>Ditrysia</taxon>
        <taxon>Papilionoidea</taxon>
        <taxon>Pieridae</taxon>
        <taxon>Pierinae</taxon>
        <taxon>Leptosia</taxon>
    </lineage>
</organism>
<evidence type="ECO:0000256" key="1">
    <source>
        <dbReference type="ARBA" id="ARBA00004370"/>
    </source>
</evidence>
<dbReference type="GO" id="GO:0030246">
    <property type="term" value="F:carbohydrate binding"/>
    <property type="evidence" value="ECO:0007669"/>
    <property type="project" value="InterPro"/>
</dbReference>
<keyword evidence="9" id="KW-0812">Transmembrane</keyword>
<dbReference type="Pfam" id="PF00088">
    <property type="entry name" value="Trefoil"/>
    <property type="match status" value="1"/>
</dbReference>
<dbReference type="InterPro" id="IPR048395">
    <property type="entry name" value="Glyco_hydro_31_C"/>
</dbReference>
<evidence type="ECO:0000256" key="8">
    <source>
        <dbReference type="SAM" id="MobiDB-lite"/>
    </source>
</evidence>
<dbReference type="Gene3D" id="2.60.40.1180">
    <property type="entry name" value="Golgi alpha-mannosidase II"/>
    <property type="match status" value="2"/>
</dbReference>
<dbReference type="InterPro" id="IPR000519">
    <property type="entry name" value="P_trefoil_dom"/>
</dbReference>
<dbReference type="Pfam" id="PF01055">
    <property type="entry name" value="Glyco_hydro_31_2nd"/>
    <property type="match status" value="1"/>
</dbReference>
<accession>A0AAV1JNZ2</accession>
<dbReference type="Proteomes" id="UP001497472">
    <property type="component" value="Unassembled WGS sequence"/>
</dbReference>
<keyword evidence="4 9" id="KW-0472">Membrane</keyword>
<dbReference type="CDD" id="cd14752">
    <property type="entry name" value="GH31_N"/>
    <property type="match status" value="1"/>
</dbReference>
<dbReference type="GO" id="GO:0004558">
    <property type="term" value="F:alpha-1,4-glucosidase activity"/>
    <property type="evidence" value="ECO:0007669"/>
    <property type="project" value="TreeGrafter"/>
</dbReference>
<dbReference type="Gene3D" id="4.10.110.10">
    <property type="entry name" value="Spasmolytic Protein, domain 1"/>
    <property type="match status" value="1"/>
</dbReference>
<feature type="domain" description="P-type" evidence="10">
    <location>
        <begin position="243"/>
        <end position="290"/>
    </location>
</feature>
<feature type="compositionally biased region" description="Polar residues" evidence="8">
    <location>
        <begin position="69"/>
        <end position="80"/>
    </location>
</feature>
<dbReference type="InterPro" id="IPR030459">
    <property type="entry name" value="Glyco_hydro_31_CS"/>
</dbReference>
<evidence type="ECO:0000256" key="5">
    <source>
        <dbReference type="ARBA" id="ARBA00023157"/>
    </source>
</evidence>
<evidence type="ECO:0000259" key="10">
    <source>
        <dbReference type="PROSITE" id="PS51448"/>
    </source>
</evidence>
<dbReference type="Pfam" id="PF21365">
    <property type="entry name" value="Glyco_hydro_31_3rd"/>
    <property type="match status" value="1"/>
</dbReference>
<feature type="transmembrane region" description="Helical" evidence="9">
    <location>
        <begin position="142"/>
        <end position="163"/>
    </location>
</feature>
<dbReference type="InterPro" id="IPR025887">
    <property type="entry name" value="Glyco_hydro_31_N_dom"/>
</dbReference>
<keyword evidence="12" id="KW-1185">Reference proteome</keyword>
<dbReference type="GO" id="GO:0016020">
    <property type="term" value="C:membrane"/>
    <property type="evidence" value="ECO:0007669"/>
    <property type="project" value="UniProtKB-SubCell"/>
</dbReference>
<comment type="similarity">
    <text evidence="2">Belongs to the glycosyl hydrolase 31 family.</text>
</comment>
<dbReference type="PROSITE" id="PS00707">
    <property type="entry name" value="GLYCOSYL_HYDROL_F31_2"/>
    <property type="match status" value="1"/>
</dbReference>
<keyword evidence="3" id="KW-0378">Hydrolase</keyword>
<dbReference type="SUPFAM" id="SSF51445">
    <property type="entry name" value="(Trans)glycosidases"/>
    <property type="match status" value="1"/>
</dbReference>
<comment type="caution">
    <text evidence="11">The sequence shown here is derived from an EMBL/GenBank/DDBJ whole genome shotgun (WGS) entry which is preliminary data.</text>
</comment>
<evidence type="ECO:0000256" key="9">
    <source>
        <dbReference type="SAM" id="Phobius"/>
    </source>
</evidence>
<dbReference type="Gene3D" id="2.60.40.1760">
    <property type="entry name" value="glycosyl hydrolase (family 31)"/>
    <property type="match status" value="1"/>
</dbReference>
<dbReference type="CDD" id="cd00111">
    <property type="entry name" value="Trefoil"/>
    <property type="match status" value="1"/>
</dbReference>
<dbReference type="SUPFAM" id="SSF74650">
    <property type="entry name" value="Galactose mutarotase-like"/>
    <property type="match status" value="1"/>
</dbReference>
<feature type="region of interest" description="Disordered" evidence="8">
    <location>
        <begin position="58"/>
        <end position="94"/>
    </location>
</feature>
<evidence type="ECO:0000256" key="4">
    <source>
        <dbReference type="ARBA" id="ARBA00023136"/>
    </source>
</evidence>
<keyword evidence="9" id="KW-1133">Transmembrane helix</keyword>
<proteinExistence type="inferred from homology"/>
<dbReference type="EMBL" id="CAVLEF010000100">
    <property type="protein sequence ID" value="CAK1550934.1"/>
    <property type="molecule type" value="Genomic_DNA"/>
</dbReference>
<name>A0AAV1JNZ2_9NEOP</name>
<dbReference type="InterPro" id="IPR017853">
    <property type="entry name" value="GH"/>
</dbReference>
<dbReference type="InterPro" id="IPR044913">
    <property type="entry name" value="P_trefoil_dom_sf"/>
</dbReference>
<sequence length="1102" mass="124548">MPKIPYKTEKEDEEDYEIVSFEDFCDKSPTAKADLLTLNDNINYRLFFESGKENKCNESGAASASGASEIQTETSLNGSKASHKRKIPFAPFGKSDKARRGSLFSGVIPKARIDGDVREHRYERFSSNQGCLNRWLEQAGTLLPGMLVAGLLCALGVATWWAVAGALGGGWGDDHYRRLWERVHPEEVKKPLTPLTLEKPVITEYRYHDHNNLSTKNRSNATDNKKKEVKKGFLEHSPEVMKELCARIVDDDLRFDCYPQFGANEEGCVKRGCCWKVTDTQNAPYCFYPPQYETYQFVNSTENKHGMTVYYSRSYDTGYPGQFSVARIDFNYLSNEILQIKISDAEHKRFEPAYPEVPMVFNSVSEMKYRVQVDSSAVGFKVVRNSDNVTIWDAQNTGGMILSDKFLQFSAILPTNYTYGLGEKQDRFLNDLNWKTHTIFNNDQPPTENVHLYGSHPFYLALETNGNSHGVILLNSNAMDIVLQPTPAITYRTIGGVLNFYMFLGPSPSDVVAQYTEIIGKPFMPPYWALGFHLCKYNYGSLNVTRDVWQKNRDAGIPFDVQWNDLDYMSKGNDFTYDTDKFSGFPDFVKTVHEAGMHYVLLFDPGVSASEKPGEYPPFDRGLEMDIFVKNSTDQPFVGKVWNRISTVWPDFTHPNTTAYWKEMMADFHRKVNFDGAWIDMNEPSNFLSGSMYGECTPEELPYKPISIAAEGLKHKTLCMDAKHHAGAHYDIHNLYAITEAVATNSALAEIRGKRPLIISRASSPGLGHFAGHWSGDVFSKWHDLKASIPQLLSFSLFGVPLMGADICGFIGDTTPELCKRWMQLGAFYPFSRNHNSDTAKPQDPVSMGESVVDASRTALRMRYRLLPYYYTLFWRAHIDSATVARPLFFEFPQDPRVYSIDTQFLIGDHIMITGILEEGANSTNVFYPGPNPWYSFNTGKQLAVDSWRSIGDDEMVAVRGGSILVLQEPPVKGPVNTGNTRSLPLQILIAPDTVGVASGELYWDDGDSLNSYEEKKYTHIVFKVKENELTSSIQWWGYGVPSINKIKVFAQNPIKTVTVNNAAATFSYDQKTRVLTILNINVNLDRSLSVKWTIQKMTQKT</sequence>
<dbReference type="InterPro" id="IPR000322">
    <property type="entry name" value="Glyco_hydro_31_TIM"/>
</dbReference>
<keyword evidence="5" id="KW-1015">Disulfide bond</keyword>
<dbReference type="Gene3D" id="3.20.20.80">
    <property type="entry name" value="Glycosidases"/>
    <property type="match status" value="1"/>
</dbReference>
<evidence type="ECO:0000313" key="11">
    <source>
        <dbReference type="EMBL" id="CAK1550934.1"/>
    </source>
</evidence>
<dbReference type="PROSITE" id="PS51448">
    <property type="entry name" value="P_TREFOIL_2"/>
    <property type="match status" value="1"/>
</dbReference>
<dbReference type="PANTHER" id="PTHR22762">
    <property type="entry name" value="ALPHA-GLUCOSIDASE"/>
    <property type="match status" value="1"/>
</dbReference>
<gene>
    <name evidence="11" type="ORF">LNINA_LOCUS10122</name>
</gene>
<dbReference type="InterPro" id="IPR013780">
    <property type="entry name" value="Glyco_hydro_b"/>
</dbReference>
<dbReference type="GO" id="GO:0005975">
    <property type="term" value="P:carbohydrate metabolic process"/>
    <property type="evidence" value="ECO:0007669"/>
    <property type="project" value="InterPro"/>
</dbReference>
<feature type="compositionally biased region" description="Low complexity" evidence="8">
    <location>
        <begin position="59"/>
        <end position="68"/>
    </location>
</feature>
<dbReference type="CDD" id="cd06602">
    <property type="entry name" value="GH31_MGAM_SI_GAA"/>
    <property type="match status" value="1"/>
</dbReference>
<evidence type="ECO:0000256" key="3">
    <source>
        <dbReference type="ARBA" id="ARBA00022801"/>
    </source>
</evidence>
<reference evidence="11 12" key="1">
    <citation type="submission" date="2023-11" db="EMBL/GenBank/DDBJ databases">
        <authorList>
            <person name="Okamura Y."/>
        </authorList>
    </citation>
    <scope>NUCLEOTIDE SEQUENCE [LARGE SCALE GENOMIC DNA]</scope>
</reference>
<comment type="subcellular location">
    <subcellularLocation>
        <location evidence="1">Membrane</location>
    </subcellularLocation>
</comment>
<dbReference type="SUPFAM" id="SSF51011">
    <property type="entry name" value="Glycosyl hydrolase domain"/>
    <property type="match status" value="1"/>
</dbReference>
<dbReference type="AlphaFoldDB" id="A0AAV1JNZ2"/>
<dbReference type="Pfam" id="PF13802">
    <property type="entry name" value="Gal_mutarotas_2"/>
    <property type="match status" value="1"/>
</dbReference>
<comment type="caution">
    <text evidence="7">Lacks conserved residue(s) required for the propagation of feature annotation.</text>
</comment>
<keyword evidence="6" id="KW-0326">Glycosidase</keyword>
<evidence type="ECO:0000256" key="2">
    <source>
        <dbReference type="ARBA" id="ARBA00007806"/>
    </source>
</evidence>